<evidence type="ECO:0000313" key="4">
    <source>
        <dbReference type="Proteomes" id="UP000248975"/>
    </source>
</evidence>
<sequence>MSMRMLYIGLFFAALVLPAKAINAAEGPASPTLNVDTLVRPIARGERIGSADFTPAALPTAQVRGALQAEDIGDVEAVRPLAAGHVVRAADIQPIQLVRRGDPVSIEIRKGALTIAANGRALASGSAGAAVRVFSTTTGRTIDAIVSGPGKVIVALP</sequence>
<dbReference type="Pfam" id="PF13144">
    <property type="entry name" value="ChapFlgA"/>
    <property type="match status" value="1"/>
</dbReference>
<comment type="caution">
    <text evidence="3">The sequence shown here is derived from an EMBL/GenBank/DDBJ whole genome shotgun (WGS) entry which is preliminary data.</text>
</comment>
<dbReference type="InterPro" id="IPR017585">
    <property type="entry name" value="SAF_FlgA"/>
</dbReference>
<keyword evidence="3" id="KW-0969">Cilium</keyword>
<feature type="chain" id="PRO_5015799676" description="Flagella basal body P-ring formation protein FlgA" evidence="1">
    <location>
        <begin position="22"/>
        <end position="157"/>
    </location>
</feature>
<dbReference type="Gene3D" id="2.30.30.760">
    <property type="match status" value="1"/>
</dbReference>
<reference evidence="3 4" key="1">
    <citation type="submission" date="2017-08" db="EMBL/GenBank/DDBJ databases">
        <title>Infants hospitalized years apart are colonized by the same room-sourced microbial strains.</title>
        <authorList>
            <person name="Brooks B."/>
            <person name="Olm M.R."/>
            <person name="Firek B.A."/>
            <person name="Baker R."/>
            <person name="Thomas B.C."/>
            <person name="Morowitz M.J."/>
            <person name="Banfield J.F."/>
        </authorList>
    </citation>
    <scope>NUCLEOTIDE SEQUENCE [LARGE SCALE GENOMIC DNA]</scope>
    <source>
        <strain evidence="3">S2_003_000_R2_11</strain>
    </source>
</reference>
<dbReference type="PANTHER" id="PTHR36307:SF1">
    <property type="entry name" value="FLAGELLA BASAL BODY P-RING FORMATION PROTEIN FLGA"/>
    <property type="match status" value="1"/>
</dbReference>
<accession>A0A2W5U9A2</accession>
<dbReference type="PANTHER" id="PTHR36307">
    <property type="entry name" value="FLAGELLA BASAL BODY P-RING FORMATION PROTEIN FLGA"/>
    <property type="match status" value="1"/>
</dbReference>
<dbReference type="InterPro" id="IPR039246">
    <property type="entry name" value="Flagellar_FlgA"/>
</dbReference>
<evidence type="ECO:0000259" key="2">
    <source>
        <dbReference type="Pfam" id="PF13144"/>
    </source>
</evidence>
<feature type="signal peptide" evidence="1">
    <location>
        <begin position="1"/>
        <end position="21"/>
    </location>
</feature>
<keyword evidence="3" id="KW-0966">Cell projection</keyword>
<comment type="subcellular location">
    <subcellularLocation>
        <location evidence="1">Periplasm</location>
    </subcellularLocation>
</comment>
<comment type="similarity">
    <text evidence="1">Belongs to the FlgA family.</text>
</comment>
<evidence type="ECO:0000313" key="3">
    <source>
        <dbReference type="EMBL" id="PZQ94500.1"/>
    </source>
</evidence>
<feature type="domain" description="Flagella basal body P-ring formation protein FlgA SAF" evidence="2">
    <location>
        <begin position="37"/>
        <end position="154"/>
    </location>
</feature>
<dbReference type="Proteomes" id="UP000248975">
    <property type="component" value="Unassembled WGS sequence"/>
</dbReference>
<organism evidence="3 4">
    <name type="scientific">Cereibacter sphaeroides</name>
    <name type="common">Rhodobacter sphaeroides</name>
    <dbReference type="NCBI Taxonomy" id="1063"/>
    <lineage>
        <taxon>Bacteria</taxon>
        <taxon>Pseudomonadati</taxon>
        <taxon>Pseudomonadota</taxon>
        <taxon>Alphaproteobacteria</taxon>
        <taxon>Rhodobacterales</taxon>
        <taxon>Paracoccaceae</taxon>
        <taxon>Cereibacter</taxon>
    </lineage>
</organism>
<protein>
    <recommendedName>
        <fullName evidence="1">Flagella basal body P-ring formation protein FlgA</fullName>
    </recommendedName>
</protein>
<proteinExistence type="inferred from homology"/>
<dbReference type="NCBIfam" id="TIGR03170">
    <property type="entry name" value="flgA_cterm"/>
    <property type="match status" value="1"/>
</dbReference>
<gene>
    <name evidence="3" type="primary">flgA</name>
    <name evidence="3" type="ORF">DI533_22120</name>
</gene>
<keyword evidence="1" id="KW-0732">Signal</keyword>
<dbReference type="GO" id="GO:0042597">
    <property type="term" value="C:periplasmic space"/>
    <property type="evidence" value="ECO:0007669"/>
    <property type="project" value="UniProtKB-SubCell"/>
</dbReference>
<comment type="function">
    <text evidence="1">Involved in the assembly process of the P-ring formation. It may associate with FlgF on the rod constituting a structure essential for the P-ring assembly or may act as a modulator protein for the P-ring assembly.</text>
</comment>
<name>A0A2W5U9A2_CERSP</name>
<dbReference type="CDD" id="cd11614">
    <property type="entry name" value="SAF_CpaB_FlgA_like"/>
    <property type="match status" value="1"/>
</dbReference>
<dbReference type="GO" id="GO:0044780">
    <property type="term" value="P:bacterial-type flagellum assembly"/>
    <property type="evidence" value="ECO:0007669"/>
    <property type="project" value="InterPro"/>
</dbReference>
<dbReference type="EMBL" id="QFQS01000020">
    <property type="protein sequence ID" value="PZQ94500.1"/>
    <property type="molecule type" value="Genomic_DNA"/>
</dbReference>
<keyword evidence="1" id="KW-0574">Periplasm</keyword>
<keyword evidence="3" id="KW-0282">Flagellum</keyword>
<keyword evidence="1" id="KW-1005">Bacterial flagellum biogenesis</keyword>
<evidence type="ECO:0000256" key="1">
    <source>
        <dbReference type="RuleBase" id="RU362063"/>
    </source>
</evidence>
<dbReference type="AlphaFoldDB" id="A0A2W5U9A2"/>